<dbReference type="PROSITE" id="PS00409">
    <property type="entry name" value="PROKAR_NTER_METHYL"/>
    <property type="match status" value="1"/>
</dbReference>
<accession>A0AAD1NQH6</accession>
<protein>
    <submittedName>
        <fullName evidence="2">MSHA biogenesis protein MshC</fullName>
    </submittedName>
</protein>
<sequence length="162" mass="17577">MELAGNHMAVTKGTGARGFTLVELVVTIMLLAILSVVVLPKLVSSSSYSAWTLRQELIAELQKTQMLALNNPDRCYRLSISNSTYQLSHLTQDCTSVIRSNSAESLPRNTRILLQSNGADSFQIQFDALGRTNLACNGACLSVVADETLTIAIESEGYIHEG</sequence>
<keyword evidence="1" id="KW-1133">Transmembrane helix</keyword>
<feature type="transmembrane region" description="Helical" evidence="1">
    <location>
        <begin position="20"/>
        <end position="39"/>
    </location>
</feature>
<dbReference type="Proteomes" id="UP000825078">
    <property type="component" value="Chromosome"/>
</dbReference>
<name>A0AAD1NQH6_9GAMM</name>
<proteinExistence type="predicted"/>
<evidence type="ECO:0000256" key="1">
    <source>
        <dbReference type="SAM" id="Phobius"/>
    </source>
</evidence>
<keyword evidence="1" id="KW-0472">Membrane</keyword>
<keyword evidence="1" id="KW-0812">Transmembrane</keyword>
<dbReference type="Pfam" id="PF07963">
    <property type="entry name" value="N_methyl"/>
    <property type="match status" value="1"/>
</dbReference>
<dbReference type="AlphaFoldDB" id="A0AAD1NQH6"/>
<dbReference type="InterPro" id="IPR045584">
    <property type="entry name" value="Pilin-like"/>
</dbReference>
<evidence type="ECO:0000313" key="3">
    <source>
        <dbReference type="Proteomes" id="UP000825078"/>
    </source>
</evidence>
<dbReference type="EMBL" id="AP024613">
    <property type="protein sequence ID" value="BCV46727.1"/>
    <property type="molecule type" value="Genomic_DNA"/>
</dbReference>
<dbReference type="InterPro" id="IPR012902">
    <property type="entry name" value="N_methyl_site"/>
</dbReference>
<gene>
    <name evidence="2" type="primary">mshC</name>
    <name evidence="2" type="ORF">TUM17379_37450</name>
</gene>
<dbReference type="SUPFAM" id="SSF54523">
    <property type="entry name" value="Pili subunits"/>
    <property type="match status" value="1"/>
</dbReference>
<dbReference type="Gene3D" id="3.30.700.10">
    <property type="entry name" value="Glycoprotein, Type 4 Pilin"/>
    <property type="match status" value="1"/>
</dbReference>
<dbReference type="NCBIfam" id="TIGR02532">
    <property type="entry name" value="IV_pilin_GFxxxE"/>
    <property type="match status" value="1"/>
</dbReference>
<organism evidence="2 3">
    <name type="scientific">Shewanella algae</name>
    <dbReference type="NCBI Taxonomy" id="38313"/>
    <lineage>
        <taxon>Bacteria</taxon>
        <taxon>Pseudomonadati</taxon>
        <taxon>Pseudomonadota</taxon>
        <taxon>Gammaproteobacteria</taxon>
        <taxon>Alteromonadales</taxon>
        <taxon>Shewanellaceae</taxon>
        <taxon>Shewanella</taxon>
    </lineage>
</organism>
<reference evidence="2" key="1">
    <citation type="submission" date="2021-05" db="EMBL/GenBank/DDBJ databases">
        <title>Molecular characterization for Shewanella algae harboring chromosomal blaOXA-55-like strains isolated from clinical and environment sample.</title>
        <authorList>
            <person name="Ohama Y."/>
            <person name="Aoki K."/>
            <person name="Harada S."/>
            <person name="Moriya K."/>
            <person name="Ishii Y."/>
            <person name="Tateda K."/>
        </authorList>
    </citation>
    <scope>NUCLEOTIDE SEQUENCE</scope>
    <source>
        <strain evidence="2">TUM17379</strain>
    </source>
</reference>
<evidence type="ECO:0000313" key="2">
    <source>
        <dbReference type="EMBL" id="BCV46727.1"/>
    </source>
</evidence>